<dbReference type="EMBL" id="CP045875">
    <property type="protein sequence ID" value="QGG48530.1"/>
    <property type="molecule type" value="Genomic_DNA"/>
</dbReference>
<name>A0A5Q2N8F0_9FIRM</name>
<dbReference type="AlphaFoldDB" id="A0A5Q2N8F0"/>
<evidence type="ECO:0000313" key="3">
    <source>
        <dbReference type="Proteomes" id="UP000366051"/>
    </source>
</evidence>
<reference evidence="3" key="1">
    <citation type="submission" date="2019-11" db="EMBL/GenBank/DDBJ databases">
        <title>Genome sequence of Heliorestis convoluta strain HH, an alkaliphilic and minimalistic phototrophic bacterium from a soda lake in Egypt.</title>
        <authorList>
            <person name="Dewey E.D."/>
            <person name="Stokes L.M."/>
            <person name="Burchell B.M."/>
            <person name="Shaffer K.N."/>
            <person name="Huntington A.M."/>
            <person name="Baker J.M."/>
            <person name="Nadendla S."/>
            <person name="Giglio M.G."/>
            <person name="Touchman J.W."/>
            <person name="Blankenship R.E."/>
            <person name="Madigan M.T."/>
            <person name="Sattley W.M."/>
        </authorList>
    </citation>
    <scope>NUCLEOTIDE SEQUENCE [LARGE SCALE GENOMIC DNA]</scope>
    <source>
        <strain evidence="3">HH</strain>
    </source>
</reference>
<evidence type="ECO:0000313" key="2">
    <source>
        <dbReference type="EMBL" id="QGG48530.1"/>
    </source>
</evidence>
<proteinExistence type="predicted"/>
<keyword evidence="3" id="KW-1185">Reference proteome</keyword>
<organism evidence="2 3">
    <name type="scientific">Heliorestis convoluta</name>
    <dbReference type="NCBI Taxonomy" id="356322"/>
    <lineage>
        <taxon>Bacteria</taxon>
        <taxon>Bacillati</taxon>
        <taxon>Bacillota</taxon>
        <taxon>Clostridia</taxon>
        <taxon>Eubacteriales</taxon>
        <taxon>Heliobacteriaceae</taxon>
        <taxon>Heliorestis</taxon>
    </lineage>
</organism>
<sequence length="38" mass="4348">MKNKKNKKNRNNTEPAKQVNTVSPGEPEVRNLPQNQTD</sequence>
<dbReference type="KEGG" id="hcv:FTV88_2432"/>
<dbReference type="Proteomes" id="UP000366051">
    <property type="component" value="Chromosome"/>
</dbReference>
<feature type="region of interest" description="Disordered" evidence="1">
    <location>
        <begin position="1"/>
        <end position="38"/>
    </location>
</feature>
<feature type="compositionally biased region" description="Basic residues" evidence="1">
    <location>
        <begin position="1"/>
        <end position="10"/>
    </location>
</feature>
<evidence type="ECO:0000256" key="1">
    <source>
        <dbReference type="SAM" id="MobiDB-lite"/>
    </source>
</evidence>
<protein>
    <submittedName>
        <fullName evidence="2">Uncharacterized protein</fullName>
    </submittedName>
</protein>
<feature type="compositionally biased region" description="Polar residues" evidence="1">
    <location>
        <begin position="13"/>
        <end position="23"/>
    </location>
</feature>
<gene>
    <name evidence="2" type="ORF">FTV88_2432</name>
</gene>
<accession>A0A5Q2N8F0</accession>